<feature type="transmembrane region" description="Helical" evidence="1">
    <location>
        <begin position="46"/>
        <end position="66"/>
    </location>
</feature>
<feature type="transmembrane region" description="Helical" evidence="1">
    <location>
        <begin position="12"/>
        <end position="34"/>
    </location>
</feature>
<gene>
    <name evidence="2" type="ORF">PL2TA16_00679</name>
</gene>
<dbReference type="AlphaFoldDB" id="V4I366"/>
<feature type="transmembrane region" description="Helical" evidence="1">
    <location>
        <begin position="78"/>
        <end position="100"/>
    </location>
</feature>
<dbReference type="RefSeq" id="WP_023398067.1">
    <property type="nucleotide sequence ID" value="NZ_AUSV01000013.1"/>
</dbReference>
<dbReference type="EMBL" id="AUSV01000013">
    <property type="protein sequence ID" value="ESP94679.1"/>
    <property type="molecule type" value="Genomic_DNA"/>
</dbReference>
<sequence length="110" mass="12071">MGEDNDFFIIYSAFHGAASVIGVASIVIAFVAAYKFSKVKQLPWGNVLLYSLVVSLGLSVAEWVTIDLFLEPSAERVVLAESIFLFILTIPYLVGCIAIYKIANHISQNE</sequence>
<dbReference type="Proteomes" id="UP000017820">
    <property type="component" value="Unassembled WGS sequence"/>
</dbReference>
<protein>
    <submittedName>
        <fullName evidence="2">Uncharacterized protein</fullName>
    </submittedName>
</protein>
<comment type="caution">
    <text evidence="2">The sequence shown here is derived from an EMBL/GenBank/DDBJ whole genome shotgun (WGS) entry which is preliminary data.</text>
</comment>
<dbReference type="GeneID" id="29921784"/>
<name>V4I366_PSEL2</name>
<proteinExistence type="predicted"/>
<keyword evidence="1" id="KW-0472">Membrane</keyword>
<evidence type="ECO:0000313" key="3">
    <source>
        <dbReference type="Proteomes" id="UP000017820"/>
    </source>
</evidence>
<evidence type="ECO:0000256" key="1">
    <source>
        <dbReference type="SAM" id="Phobius"/>
    </source>
</evidence>
<keyword evidence="1" id="KW-0812">Transmembrane</keyword>
<organism evidence="2 3">
    <name type="scientific">Pseudoalteromonas luteoviolacea (strain 2ta16)</name>
    <dbReference type="NCBI Taxonomy" id="1353533"/>
    <lineage>
        <taxon>Bacteria</taxon>
        <taxon>Pseudomonadati</taxon>
        <taxon>Pseudomonadota</taxon>
        <taxon>Gammaproteobacteria</taxon>
        <taxon>Alteromonadales</taxon>
        <taxon>Pseudoalteromonadaceae</taxon>
        <taxon>Pseudoalteromonas</taxon>
    </lineage>
</organism>
<accession>V4I366</accession>
<evidence type="ECO:0000313" key="2">
    <source>
        <dbReference type="EMBL" id="ESP94679.1"/>
    </source>
</evidence>
<reference evidence="2 3" key="1">
    <citation type="submission" date="2013-07" db="EMBL/GenBank/DDBJ databases">
        <title>Draft genome sequence of Pseudoalteromonas luteoviolacea 2ta16.</title>
        <authorList>
            <person name="Allen E.E."/>
            <person name="Azam F."/>
            <person name="Podell S."/>
        </authorList>
    </citation>
    <scope>NUCLEOTIDE SEQUENCE [LARGE SCALE GENOMIC DNA]</scope>
    <source>
        <strain evidence="2 3">2ta16</strain>
    </source>
</reference>
<keyword evidence="1" id="KW-1133">Transmembrane helix</keyword>